<keyword evidence="2" id="KW-0732">Signal</keyword>
<name>A0A9Q0YJF4_HOLLE</name>
<comment type="caution">
    <text evidence="4">The sequence shown here is derived from an EMBL/GenBank/DDBJ whole genome shotgun (WGS) entry which is preliminary data.</text>
</comment>
<dbReference type="InterPro" id="IPR014710">
    <property type="entry name" value="RmlC-like_jellyroll"/>
</dbReference>
<dbReference type="OrthoDB" id="415358at2759"/>
<dbReference type="SUPFAM" id="SSF51197">
    <property type="entry name" value="Clavaminate synthase-like"/>
    <property type="match status" value="1"/>
</dbReference>
<dbReference type="Proteomes" id="UP001152320">
    <property type="component" value="Chromosome 19"/>
</dbReference>
<evidence type="ECO:0000256" key="2">
    <source>
        <dbReference type="SAM" id="SignalP"/>
    </source>
</evidence>
<organism evidence="4 5">
    <name type="scientific">Holothuria leucospilota</name>
    <name type="common">Black long sea cucumber</name>
    <name type="synonym">Mertensiothuria leucospilota</name>
    <dbReference type="NCBI Taxonomy" id="206669"/>
    <lineage>
        <taxon>Eukaryota</taxon>
        <taxon>Metazoa</taxon>
        <taxon>Echinodermata</taxon>
        <taxon>Eleutherozoa</taxon>
        <taxon>Echinozoa</taxon>
        <taxon>Holothuroidea</taxon>
        <taxon>Aspidochirotacea</taxon>
        <taxon>Aspidochirotida</taxon>
        <taxon>Holothuriidae</taxon>
        <taxon>Holothuria</taxon>
    </lineage>
</organism>
<feature type="compositionally biased region" description="Basic and acidic residues" evidence="1">
    <location>
        <begin position="91"/>
        <end position="106"/>
    </location>
</feature>
<dbReference type="AlphaFoldDB" id="A0A9Q0YJF4"/>
<feature type="signal peptide" evidence="2">
    <location>
        <begin position="1"/>
        <end position="25"/>
    </location>
</feature>
<dbReference type="SMART" id="SM00558">
    <property type="entry name" value="JmjC"/>
    <property type="match status" value="1"/>
</dbReference>
<dbReference type="InterPro" id="IPR041667">
    <property type="entry name" value="Cupin_8"/>
</dbReference>
<sequence>MAAPMSRCRFQFVFVFFIILFGVAAQSELEELQPIEVEDRIERGCVFLLLSPENEVLWNNFVTLTAVFRETKPNNRGVTLGLGASDIVRQKEKNDKVNTENNRVKENTTVSKENSGKEGNSARPGSPRNGNEVFIGYHRGPFLWGPEEPLKWKENQGQTGEKMFNKPHDTAFFPRKKKDRSCLIKPLKVRPRAESYDWGFDAESMLHFINSKCDTYKTLEGKRSHAGVFRDEILANLFHVREVSNVTMAGLWHSLYAREGKEFHSEDSDGVCVSEARDSCIKEGSSASVVGTKHWQPQADNDHAQESSSSSNIIPQCTRLSHSITKEEFFHNYLIRSKPFILENAVSHWTAFTKWTKEFFLSRYKNEKIHIKLAPNGVFEGVEDVSLWEDHKTMEIPPYIYNQLPFPDLVVVRPGTANIRFAEFSDMMDQKQFDQTCSEKKNGTSAKVSAYLEYSSISHFPELEKDVEELDLAMDLLEMKHLNIWLSDGDTLGKLHFDPFDNFLCQIRGKKQLTLFEPHDNSRLYEAHIPEALLGYDKSSQTFRRKTLLDSTSMVMSPLDILNPDFKRFPRFADARPLNCTINEGDVLFMPAFWWHEVQSYPNITEGRNLAVNFWYEPFLQKEFPCQECKLDVNPKYRHLLR</sequence>
<dbReference type="Pfam" id="PF13621">
    <property type="entry name" value="Cupin_8"/>
    <property type="match status" value="1"/>
</dbReference>
<dbReference type="PANTHER" id="PTHR12461:SF83">
    <property type="entry name" value="JMJC DOMAIN-CONTAINING PROTEIN"/>
    <property type="match status" value="1"/>
</dbReference>
<proteinExistence type="predicted"/>
<dbReference type="InterPro" id="IPR003347">
    <property type="entry name" value="JmjC_dom"/>
</dbReference>
<dbReference type="Gene3D" id="2.60.120.10">
    <property type="entry name" value="Jelly Rolls"/>
    <property type="match status" value="1"/>
</dbReference>
<feature type="chain" id="PRO_5040487816" evidence="2">
    <location>
        <begin position="26"/>
        <end position="642"/>
    </location>
</feature>
<dbReference type="EMBL" id="JAIZAY010000019">
    <property type="protein sequence ID" value="KAJ8023648.1"/>
    <property type="molecule type" value="Genomic_DNA"/>
</dbReference>
<dbReference type="PROSITE" id="PS51184">
    <property type="entry name" value="JMJC"/>
    <property type="match status" value="1"/>
</dbReference>
<keyword evidence="5" id="KW-1185">Reference proteome</keyword>
<accession>A0A9Q0YJF4</accession>
<evidence type="ECO:0000313" key="5">
    <source>
        <dbReference type="Proteomes" id="UP001152320"/>
    </source>
</evidence>
<dbReference type="PANTHER" id="PTHR12461">
    <property type="entry name" value="HYPOXIA-INDUCIBLE FACTOR 1 ALPHA INHIBITOR-RELATED"/>
    <property type="match status" value="1"/>
</dbReference>
<feature type="domain" description="JmjC" evidence="3">
    <location>
        <begin position="449"/>
        <end position="631"/>
    </location>
</feature>
<feature type="region of interest" description="Disordered" evidence="1">
    <location>
        <begin position="91"/>
        <end position="131"/>
    </location>
</feature>
<evidence type="ECO:0000256" key="1">
    <source>
        <dbReference type="SAM" id="MobiDB-lite"/>
    </source>
</evidence>
<reference evidence="4" key="1">
    <citation type="submission" date="2021-10" db="EMBL/GenBank/DDBJ databases">
        <title>Tropical sea cucumber genome reveals ecological adaptation and Cuvierian tubules defense mechanism.</title>
        <authorList>
            <person name="Chen T."/>
        </authorList>
    </citation>
    <scope>NUCLEOTIDE SEQUENCE</scope>
    <source>
        <strain evidence="4">Nanhai2018</strain>
        <tissue evidence="4">Muscle</tissue>
    </source>
</reference>
<evidence type="ECO:0000313" key="4">
    <source>
        <dbReference type="EMBL" id="KAJ8023648.1"/>
    </source>
</evidence>
<evidence type="ECO:0000259" key="3">
    <source>
        <dbReference type="PROSITE" id="PS51184"/>
    </source>
</evidence>
<gene>
    <name evidence="4" type="ORF">HOLleu_36143</name>
</gene>
<dbReference type="FunFam" id="2.60.120.10:FF:000299">
    <property type="entry name" value="Predicted protein"/>
    <property type="match status" value="1"/>
</dbReference>
<protein>
    <submittedName>
        <fullName evidence="4">JmjC domain-containing protein 7</fullName>
    </submittedName>
</protein>